<evidence type="ECO:0000313" key="1">
    <source>
        <dbReference type="EMBL" id="UXY14233.1"/>
    </source>
</evidence>
<evidence type="ECO:0000313" key="2">
    <source>
        <dbReference type="Proteomes" id="UP001061302"/>
    </source>
</evidence>
<dbReference type="EMBL" id="CP106753">
    <property type="protein sequence ID" value="UXY14233.1"/>
    <property type="molecule type" value="Genomic_DNA"/>
</dbReference>
<sequence>MSESVGSDCALLLACISGSYYDTERSFYLEQVMRAAPRFRFSEFAAIRKHVLRVPTPIIEHLVAQASPSAIRRLMAHDLAGLDESLRAAGQRLLGMYVELDAAGTITDLGLQRSAQPLH</sequence>
<proteinExistence type="predicted"/>
<organism evidence="1 2">
    <name type="scientific">Chitiniphilus purpureus</name>
    <dbReference type="NCBI Taxonomy" id="2981137"/>
    <lineage>
        <taxon>Bacteria</taxon>
        <taxon>Pseudomonadati</taxon>
        <taxon>Pseudomonadota</taxon>
        <taxon>Betaproteobacteria</taxon>
        <taxon>Neisseriales</taxon>
        <taxon>Chitinibacteraceae</taxon>
        <taxon>Chitiniphilus</taxon>
    </lineage>
</organism>
<gene>
    <name evidence="1" type="ORF">N8I74_13020</name>
</gene>
<name>A0ABY6DQP6_9NEIS</name>
<protein>
    <submittedName>
        <fullName evidence="1">Uncharacterized protein</fullName>
    </submittedName>
</protein>
<dbReference type="RefSeq" id="WP_263123533.1">
    <property type="nucleotide sequence ID" value="NZ_CP106753.1"/>
</dbReference>
<dbReference type="Proteomes" id="UP001061302">
    <property type="component" value="Chromosome"/>
</dbReference>
<reference evidence="1" key="1">
    <citation type="submission" date="2022-10" db="EMBL/GenBank/DDBJ databases">
        <title>Chitiniphilus purpureus sp. nov., a novel chitin-degrading bacterium isolated from crawfish pond sediment.</title>
        <authorList>
            <person name="Li K."/>
        </authorList>
    </citation>
    <scope>NUCLEOTIDE SEQUENCE</scope>
    <source>
        <strain evidence="1">CD1</strain>
    </source>
</reference>
<keyword evidence="2" id="KW-1185">Reference proteome</keyword>
<accession>A0ABY6DQP6</accession>